<evidence type="ECO:0008006" key="3">
    <source>
        <dbReference type="Google" id="ProtNLM"/>
    </source>
</evidence>
<organism evidence="1 2">
    <name type="scientific">Luteibacter yeojuensis</name>
    <dbReference type="NCBI Taxonomy" id="345309"/>
    <lineage>
        <taxon>Bacteria</taxon>
        <taxon>Pseudomonadati</taxon>
        <taxon>Pseudomonadota</taxon>
        <taxon>Gammaproteobacteria</taxon>
        <taxon>Lysobacterales</taxon>
        <taxon>Rhodanobacteraceae</taxon>
        <taxon>Luteibacter</taxon>
    </lineage>
</organism>
<protein>
    <recommendedName>
        <fullName evidence="3">DUF155 domain-containing protein</fullName>
    </recommendedName>
</protein>
<accession>A0A0F3K5M3</accession>
<dbReference type="EMBL" id="JZRB01000059">
    <property type="protein sequence ID" value="KJV26282.1"/>
    <property type="molecule type" value="Genomic_DNA"/>
</dbReference>
<reference evidence="1 2" key="1">
    <citation type="submission" date="2015-03" db="EMBL/GenBank/DDBJ databases">
        <title>Draft genome sequence of Luteibacter yeojuensis strain SU11.</title>
        <authorList>
            <person name="Sulaiman J."/>
            <person name="Priya K."/>
            <person name="Chan K.-G."/>
        </authorList>
    </citation>
    <scope>NUCLEOTIDE SEQUENCE [LARGE SCALE GENOMIC DNA]</scope>
    <source>
        <strain evidence="1 2">SU11</strain>
    </source>
</reference>
<evidence type="ECO:0000313" key="2">
    <source>
        <dbReference type="Proteomes" id="UP000033651"/>
    </source>
</evidence>
<dbReference type="Proteomes" id="UP000033651">
    <property type="component" value="Unassembled WGS sequence"/>
</dbReference>
<name>A0A0F3K5M3_9GAMM</name>
<keyword evidence="2" id="KW-1185">Reference proteome</keyword>
<dbReference type="RefSeq" id="WP_045831209.1">
    <property type="nucleotide sequence ID" value="NZ_JZRB01000059.1"/>
</dbReference>
<dbReference type="AlphaFoldDB" id="A0A0F3K5M3"/>
<proteinExistence type="predicted"/>
<sequence>MPTALETTPPIVRRARVTALGLFDVSYAADLAKARALCTDMAVATGLAGPLTFDVPPLRLQYATVEIPVGAATLTGEVAVHLYDFGAIALAITFVLDDLPWARFVETARLIEEALALDKPSAPWTAFLADAKARFLPALERPNEAVIQEDYQLIEIDAFAAPLPDVLHKVVDLSPLLAGDPRPLSVETRETLLKHRFGYLADDCVVVTRDRALLYQPGGDAGVAAVLEVANAQLLELRYYGNLLDDELPRMYDLVDRTRTVPAFSAPAQLSRLARRLYTVWAEVTELTERVENALEATGHPYLATVYTATLELFGVPGLSTAVDRKLEIVRDTYAALYDEASVSRAGLLEITIVVLIAVELVLALIK</sequence>
<dbReference type="PATRIC" id="fig|345309.4.peg.3606"/>
<comment type="caution">
    <text evidence="1">The sequence shown here is derived from an EMBL/GenBank/DDBJ whole genome shotgun (WGS) entry which is preliminary data.</text>
</comment>
<gene>
    <name evidence="1" type="ORF">VI08_18975</name>
</gene>
<dbReference type="OrthoDB" id="180075at2"/>
<evidence type="ECO:0000313" key="1">
    <source>
        <dbReference type="EMBL" id="KJV26282.1"/>
    </source>
</evidence>